<protein>
    <submittedName>
        <fullName evidence="1">Uncharacterized protein</fullName>
    </submittedName>
</protein>
<accession>A0AAD7VYR3</accession>
<reference evidence="1" key="1">
    <citation type="journal article" date="2023" name="Science">
        <title>Genome structures resolve the early diversification of teleost fishes.</title>
        <authorList>
            <person name="Parey E."/>
            <person name="Louis A."/>
            <person name="Montfort J."/>
            <person name="Bouchez O."/>
            <person name="Roques C."/>
            <person name="Iampietro C."/>
            <person name="Lluch J."/>
            <person name="Castinel A."/>
            <person name="Donnadieu C."/>
            <person name="Desvignes T."/>
            <person name="Floi Bucao C."/>
            <person name="Jouanno E."/>
            <person name="Wen M."/>
            <person name="Mejri S."/>
            <person name="Dirks R."/>
            <person name="Jansen H."/>
            <person name="Henkel C."/>
            <person name="Chen W.J."/>
            <person name="Zahm M."/>
            <person name="Cabau C."/>
            <person name="Klopp C."/>
            <person name="Thompson A.W."/>
            <person name="Robinson-Rechavi M."/>
            <person name="Braasch I."/>
            <person name="Lecointre G."/>
            <person name="Bobe J."/>
            <person name="Postlethwait J.H."/>
            <person name="Berthelot C."/>
            <person name="Roest Crollius H."/>
            <person name="Guiguen Y."/>
        </authorList>
    </citation>
    <scope>NUCLEOTIDE SEQUENCE</scope>
    <source>
        <strain evidence="1">NC1722</strain>
    </source>
</reference>
<organism evidence="1 2">
    <name type="scientific">Aldrovandia affinis</name>
    <dbReference type="NCBI Taxonomy" id="143900"/>
    <lineage>
        <taxon>Eukaryota</taxon>
        <taxon>Metazoa</taxon>
        <taxon>Chordata</taxon>
        <taxon>Craniata</taxon>
        <taxon>Vertebrata</taxon>
        <taxon>Euteleostomi</taxon>
        <taxon>Actinopterygii</taxon>
        <taxon>Neopterygii</taxon>
        <taxon>Teleostei</taxon>
        <taxon>Notacanthiformes</taxon>
        <taxon>Halosauridae</taxon>
        <taxon>Aldrovandia</taxon>
    </lineage>
</organism>
<evidence type="ECO:0000313" key="2">
    <source>
        <dbReference type="Proteomes" id="UP001221898"/>
    </source>
</evidence>
<gene>
    <name evidence="1" type="ORF">AAFF_G00401940</name>
</gene>
<keyword evidence="2" id="KW-1185">Reference proteome</keyword>
<sequence length="42" mass="5198">MKLKKDEKLEQFKNHLSYPECFENLFKDPFKVDNFFEDDKIV</sequence>
<dbReference type="EMBL" id="JAINUG010000797">
    <property type="protein sequence ID" value="KAJ8362015.1"/>
    <property type="molecule type" value="Genomic_DNA"/>
</dbReference>
<name>A0AAD7VYR3_9TELE</name>
<comment type="caution">
    <text evidence="1">The sequence shown here is derived from an EMBL/GenBank/DDBJ whole genome shotgun (WGS) entry which is preliminary data.</text>
</comment>
<dbReference type="Proteomes" id="UP001221898">
    <property type="component" value="Unassembled WGS sequence"/>
</dbReference>
<proteinExistence type="predicted"/>
<dbReference type="AlphaFoldDB" id="A0AAD7VYR3"/>
<evidence type="ECO:0000313" key="1">
    <source>
        <dbReference type="EMBL" id="KAJ8362015.1"/>
    </source>
</evidence>